<dbReference type="Proteomes" id="UP000831495">
    <property type="component" value="Chromosome"/>
</dbReference>
<dbReference type="RefSeq" id="WP_249514699.1">
    <property type="nucleotide sequence ID" value="NZ_CP093366.1"/>
</dbReference>
<protein>
    <recommendedName>
        <fullName evidence="2">DNA-directed DNA polymerase</fullName>
        <ecNumber evidence="2">2.7.7.7</ecNumber>
    </recommendedName>
</protein>
<comment type="similarity">
    <text evidence="1">Belongs to the DnaX/STICHEL family.</text>
</comment>
<dbReference type="PANTHER" id="PTHR11669:SF0">
    <property type="entry name" value="PROTEIN STICHEL-LIKE 2"/>
    <property type="match status" value="1"/>
</dbReference>
<reference evidence="14" key="1">
    <citation type="journal article" date="2022" name="Int. J. Syst. Evol. Microbiol.">
        <title>Apilactobacillus apisilvae sp. nov., Nicolia spurrieriana gen. nov. sp. nov., Bombilactobacillus folatiphilus sp. nov. and Bombilactobacillus thymidiniphilus sp. nov., four new lactic acid bacterial isolates from stingless bees Tetragonula carbonaria and Austroplebeia australis.</title>
        <authorList>
            <person name="Oliphant S.A."/>
            <person name="Watson-Haigh N.S."/>
            <person name="Sumby K.M."/>
            <person name="Gardner J."/>
            <person name="Groom S."/>
            <person name="Jiranek V."/>
        </authorList>
    </citation>
    <scope>NUCLEOTIDE SEQUENCE</scope>
    <source>
        <strain evidence="14">SG4_D2</strain>
    </source>
</reference>
<dbReference type="SUPFAM" id="SSF48019">
    <property type="entry name" value="post-AAA+ oligomerization domain-like"/>
    <property type="match status" value="1"/>
</dbReference>
<keyword evidence="6" id="KW-0479">Metal-binding</keyword>
<evidence type="ECO:0000256" key="8">
    <source>
        <dbReference type="ARBA" id="ARBA00022833"/>
    </source>
</evidence>
<dbReference type="PRINTS" id="PR00300">
    <property type="entry name" value="CLPPROTEASEA"/>
</dbReference>
<dbReference type="SMART" id="SM00382">
    <property type="entry name" value="AAA"/>
    <property type="match status" value="1"/>
</dbReference>
<keyword evidence="3 14" id="KW-0808">Transferase</keyword>
<evidence type="ECO:0000256" key="3">
    <source>
        <dbReference type="ARBA" id="ARBA00022679"/>
    </source>
</evidence>
<dbReference type="GO" id="GO:0003887">
    <property type="term" value="F:DNA-directed DNA polymerase activity"/>
    <property type="evidence" value="ECO:0007669"/>
    <property type="project" value="UniProtKB-EC"/>
</dbReference>
<dbReference type="InterPro" id="IPR027417">
    <property type="entry name" value="P-loop_NTPase"/>
</dbReference>
<keyword evidence="8" id="KW-0862">Zinc</keyword>
<dbReference type="InterPro" id="IPR022754">
    <property type="entry name" value="DNA_pol_III_gamma-3"/>
</dbReference>
<sequence length="578" mass="63931">MAYQALYREWRPQNFGDVVGQEVITTTLKNAVMEQQVSHAYLFTGPRGTGKTSCAKILAKAINCPHQTDGEPCNQCSICQDITDGSLNDVLEIDAASNNGVEQIRDIRDKVKYAPTQAEYKVYIIDEVHMLSTGAFNALLKTLEEPPAKVVFILATTEPQKVPATIISRTQRFDFRRIEAADLLTRMQFILQEKQLTYDDQALDTIAQAAEGGMRDALSILDQALSLGQGQLTLDGALQVTGALNQQQLAQYLTAVGHQDAVVALQSLHEIMASGRSANRFTDALMETGRDLLLAKSDPKLLSQLDQELIAPDVLELRTQWNFKQLYELINQASTTQQELKNTDRPLIALEVLTVRLVDLLAPQSAGSNAAVDDQQLAQLQQQIQQLQQQVAQLQTQVQQNQTTSAPTMPAAGATPAPSEPKNTSHTTAKPKVHVDQVKVNQILQAATREALNTVKEVWPDLMSMLSVTQRAVMKVSKPVAASSQGVIVAFDYAMWFERVMSNQEMLSMLKNNLDQLLKNDAEVVLVSAQDWPKIRQQFLQGHQVHAATKTPQVDEGEKLVQQAQDLFGKDLVEVKKD</sequence>
<feature type="compositionally biased region" description="Low complexity" evidence="12">
    <location>
        <begin position="401"/>
        <end position="417"/>
    </location>
</feature>
<dbReference type="Pfam" id="PF13177">
    <property type="entry name" value="DNA_pol3_delta2"/>
    <property type="match status" value="1"/>
</dbReference>
<dbReference type="Gene3D" id="1.20.272.10">
    <property type="match status" value="1"/>
</dbReference>
<dbReference type="EMBL" id="CP093366">
    <property type="protein sequence ID" value="UQS82421.1"/>
    <property type="molecule type" value="Genomic_DNA"/>
</dbReference>
<organism evidence="14 15">
    <name type="scientific">Bombilactobacillus folatiphilus</name>
    <dbReference type="NCBI Taxonomy" id="2923362"/>
    <lineage>
        <taxon>Bacteria</taxon>
        <taxon>Bacillati</taxon>
        <taxon>Bacillota</taxon>
        <taxon>Bacilli</taxon>
        <taxon>Lactobacillales</taxon>
        <taxon>Lactobacillaceae</taxon>
        <taxon>Bombilactobacillus</taxon>
    </lineage>
</organism>
<evidence type="ECO:0000256" key="12">
    <source>
        <dbReference type="SAM" id="MobiDB-lite"/>
    </source>
</evidence>
<keyword evidence="4 14" id="KW-0548">Nucleotidyltransferase</keyword>
<name>A0ABY4P9V3_9LACO</name>
<keyword evidence="9" id="KW-0067">ATP-binding</keyword>
<evidence type="ECO:0000256" key="9">
    <source>
        <dbReference type="ARBA" id="ARBA00022840"/>
    </source>
</evidence>
<dbReference type="InterPro" id="IPR003593">
    <property type="entry name" value="AAA+_ATPase"/>
</dbReference>
<dbReference type="Pfam" id="PF22608">
    <property type="entry name" value="DNAX_ATPase_lid"/>
    <property type="match status" value="1"/>
</dbReference>
<dbReference type="CDD" id="cd18137">
    <property type="entry name" value="HLD_clamp_pol_III_gamma_tau"/>
    <property type="match status" value="1"/>
</dbReference>
<dbReference type="Gene3D" id="1.10.8.60">
    <property type="match status" value="1"/>
</dbReference>
<keyword evidence="7" id="KW-0547">Nucleotide-binding</keyword>
<gene>
    <name evidence="14" type="primary">dnaX</name>
    <name evidence="14" type="ORF">MOO45_01670</name>
</gene>
<keyword evidence="15" id="KW-1185">Reference proteome</keyword>
<dbReference type="Gene3D" id="3.40.50.300">
    <property type="entry name" value="P-loop containing nucleotide triphosphate hydrolases"/>
    <property type="match status" value="1"/>
</dbReference>
<dbReference type="InterPro" id="IPR050238">
    <property type="entry name" value="DNA_Rep/Repair_Clamp_Loader"/>
</dbReference>
<dbReference type="NCBIfam" id="NF004046">
    <property type="entry name" value="PRK05563.1"/>
    <property type="match status" value="1"/>
</dbReference>
<evidence type="ECO:0000256" key="7">
    <source>
        <dbReference type="ARBA" id="ARBA00022741"/>
    </source>
</evidence>
<evidence type="ECO:0000313" key="14">
    <source>
        <dbReference type="EMBL" id="UQS82421.1"/>
    </source>
</evidence>
<dbReference type="EC" id="2.7.7.7" evidence="2"/>
<evidence type="ECO:0000256" key="6">
    <source>
        <dbReference type="ARBA" id="ARBA00022723"/>
    </source>
</evidence>
<dbReference type="PANTHER" id="PTHR11669">
    <property type="entry name" value="REPLICATION FACTOR C / DNA POLYMERASE III GAMMA-TAU SUBUNIT"/>
    <property type="match status" value="1"/>
</dbReference>
<feature type="region of interest" description="Disordered" evidence="12">
    <location>
        <begin position="401"/>
        <end position="432"/>
    </location>
</feature>
<evidence type="ECO:0000256" key="4">
    <source>
        <dbReference type="ARBA" id="ARBA00022695"/>
    </source>
</evidence>
<dbReference type="NCBIfam" id="TIGR02397">
    <property type="entry name" value="dnaX_nterm"/>
    <property type="match status" value="1"/>
</dbReference>
<feature type="domain" description="AAA+ ATPase" evidence="13">
    <location>
        <begin position="37"/>
        <end position="179"/>
    </location>
</feature>
<proteinExistence type="inferred from homology"/>
<dbReference type="CDD" id="cd00009">
    <property type="entry name" value="AAA"/>
    <property type="match status" value="1"/>
</dbReference>
<dbReference type="InterPro" id="IPR012763">
    <property type="entry name" value="DNA_pol_III_sug/sutau_N"/>
</dbReference>
<keyword evidence="10" id="KW-0239">DNA-directed DNA polymerase</keyword>
<dbReference type="InterPro" id="IPR008921">
    <property type="entry name" value="DNA_pol3_clamp-load_cplx_C"/>
</dbReference>
<comment type="catalytic activity">
    <reaction evidence="11">
        <text>DNA(n) + a 2'-deoxyribonucleoside 5'-triphosphate = DNA(n+1) + diphosphate</text>
        <dbReference type="Rhea" id="RHEA:22508"/>
        <dbReference type="Rhea" id="RHEA-COMP:17339"/>
        <dbReference type="Rhea" id="RHEA-COMP:17340"/>
        <dbReference type="ChEBI" id="CHEBI:33019"/>
        <dbReference type="ChEBI" id="CHEBI:61560"/>
        <dbReference type="ChEBI" id="CHEBI:173112"/>
        <dbReference type="EC" id="2.7.7.7"/>
    </reaction>
</comment>
<evidence type="ECO:0000256" key="2">
    <source>
        <dbReference type="ARBA" id="ARBA00012417"/>
    </source>
</evidence>
<evidence type="ECO:0000256" key="5">
    <source>
        <dbReference type="ARBA" id="ARBA00022705"/>
    </source>
</evidence>
<evidence type="ECO:0000259" key="13">
    <source>
        <dbReference type="SMART" id="SM00382"/>
    </source>
</evidence>
<keyword evidence="5" id="KW-0235">DNA replication</keyword>
<evidence type="ECO:0000256" key="10">
    <source>
        <dbReference type="ARBA" id="ARBA00022932"/>
    </source>
</evidence>
<dbReference type="InterPro" id="IPR045085">
    <property type="entry name" value="HLD_clamp_pol_III_gamma_tau"/>
</dbReference>
<accession>A0ABY4P9V3</accession>
<dbReference type="Pfam" id="PF12169">
    <property type="entry name" value="DNA_pol3_gamma3"/>
    <property type="match status" value="1"/>
</dbReference>
<dbReference type="SUPFAM" id="SSF52540">
    <property type="entry name" value="P-loop containing nucleoside triphosphate hydrolases"/>
    <property type="match status" value="1"/>
</dbReference>
<evidence type="ECO:0000256" key="1">
    <source>
        <dbReference type="ARBA" id="ARBA00006360"/>
    </source>
</evidence>
<dbReference type="InterPro" id="IPR001270">
    <property type="entry name" value="ClpA/B"/>
</dbReference>
<evidence type="ECO:0000313" key="15">
    <source>
        <dbReference type="Proteomes" id="UP000831495"/>
    </source>
</evidence>
<evidence type="ECO:0000256" key="11">
    <source>
        <dbReference type="ARBA" id="ARBA00049244"/>
    </source>
</evidence>